<gene>
    <name evidence="1" type="ORF">NCTC13063_00059</name>
</gene>
<organism evidence="1 2">
    <name type="scientific">Segatella buccae</name>
    <dbReference type="NCBI Taxonomy" id="28126"/>
    <lineage>
        <taxon>Bacteria</taxon>
        <taxon>Pseudomonadati</taxon>
        <taxon>Bacteroidota</taxon>
        <taxon>Bacteroidia</taxon>
        <taxon>Bacteroidales</taxon>
        <taxon>Prevotellaceae</taxon>
        <taxon>Segatella</taxon>
    </lineage>
</organism>
<dbReference type="Proteomes" id="UP000255283">
    <property type="component" value="Unassembled WGS sequence"/>
</dbReference>
<name>A0AAQ1UFL2_9BACT</name>
<proteinExistence type="predicted"/>
<dbReference type="EMBL" id="UGTJ01000001">
    <property type="protein sequence ID" value="SUB78813.1"/>
    <property type="molecule type" value="Genomic_DNA"/>
</dbReference>
<evidence type="ECO:0000313" key="1">
    <source>
        <dbReference type="EMBL" id="SUB78813.1"/>
    </source>
</evidence>
<sequence>MTINNKEYRLKYTFRALMLFEQITNKMFNIESLSDELVFFYCILLASNPDDTMTFDEFMDSVDDNPTLLVQFQQFLADEASKRNVYGKVEDNEKKSL</sequence>
<dbReference type="AlphaFoldDB" id="A0AAQ1UFL2"/>
<protein>
    <submittedName>
        <fullName evidence="1">Uncharacterized protein</fullName>
    </submittedName>
</protein>
<reference evidence="1 2" key="1">
    <citation type="submission" date="2018-06" db="EMBL/GenBank/DDBJ databases">
        <authorList>
            <consortium name="Pathogen Informatics"/>
            <person name="Doyle S."/>
        </authorList>
    </citation>
    <scope>NUCLEOTIDE SEQUENCE [LARGE SCALE GENOMIC DNA]</scope>
    <source>
        <strain evidence="1 2">NCTC13063</strain>
    </source>
</reference>
<comment type="caution">
    <text evidence="1">The sequence shown here is derived from an EMBL/GenBank/DDBJ whole genome shotgun (WGS) entry which is preliminary data.</text>
</comment>
<dbReference type="RefSeq" id="WP_115152931.1">
    <property type="nucleotide sequence ID" value="NZ_JAHXQX010000022.1"/>
</dbReference>
<evidence type="ECO:0000313" key="2">
    <source>
        <dbReference type="Proteomes" id="UP000255283"/>
    </source>
</evidence>
<accession>A0AAQ1UFL2</accession>